<accession>A0A319DPC1</accession>
<protein>
    <recommendedName>
        <fullName evidence="4">HNH nuclease domain-containing protein</fullName>
    </recommendedName>
</protein>
<dbReference type="VEuPathDB" id="FungiDB:BO71DRAFT_316258"/>
<evidence type="ECO:0000313" key="3">
    <source>
        <dbReference type="Proteomes" id="UP000247810"/>
    </source>
</evidence>
<gene>
    <name evidence="2" type="ORF">BO71DRAFT_316258</name>
</gene>
<dbReference type="OrthoDB" id="3800761at2759"/>
<dbReference type="AlphaFoldDB" id="A0A319DPC1"/>
<sequence length="303" mass="34303">MSAASSGSNAFSESTRLETKALAGLNCWACNTTQPQICPVVAKEDPQRDIWEEAGLFTFSYESAENAIPLCASCHVEFDLAIDPGYVFFPTDLKFFIDFEMEDRERRRIAAENGHPIRRQVPTAVQYRTHQQENGMISSDAICGLYRRVFLKNILHGGIFPDLVRSFATSKEWHGNPMASIRRAIAALGSSRFYVVVDPEIRSDLERLRNLYFGDETQNPESAHLRDIYKLDAQLDNKRHLEDQDDSGRAAKKMKDQETEHNINIVEGMGSTNQCLWDPDWVLGPDSTSNKVMQRYGPLFSSV</sequence>
<name>A0A319DPC1_9EURO</name>
<dbReference type="Proteomes" id="UP000247810">
    <property type="component" value="Unassembled WGS sequence"/>
</dbReference>
<evidence type="ECO:0000313" key="2">
    <source>
        <dbReference type="EMBL" id="PYH98484.1"/>
    </source>
</evidence>
<reference evidence="2 3" key="1">
    <citation type="submission" date="2018-02" db="EMBL/GenBank/DDBJ databases">
        <title>The genomes of Aspergillus section Nigri reveals drivers in fungal speciation.</title>
        <authorList>
            <consortium name="DOE Joint Genome Institute"/>
            <person name="Vesth T.C."/>
            <person name="Nybo J."/>
            <person name="Theobald S."/>
            <person name="Brandl J."/>
            <person name="Frisvad J.C."/>
            <person name="Nielsen K.F."/>
            <person name="Lyhne E.K."/>
            <person name="Kogle M.E."/>
            <person name="Kuo A."/>
            <person name="Riley R."/>
            <person name="Clum A."/>
            <person name="Nolan M."/>
            <person name="Lipzen A."/>
            <person name="Salamov A."/>
            <person name="Henrissat B."/>
            <person name="Wiebenga A."/>
            <person name="De vries R.P."/>
            <person name="Grigoriev I.V."/>
            <person name="Mortensen U.H."/>
            <person name="Andersen M.R."/>
            <person name="Baker S.E."/>
        </authorList>
    </citation>
    <scope>NUCLEOTIDE SEQUENCE [LARGE SCALE GENOMIC DNA]</scope>
    <source>
        <strain evidence="2 3">CBS 707.79</strain>
    </source>
</reference>
<proteinExistence type="predicted"/>
<dbReference type="EMBL" id="KZ825811">
    <property type="protein sequence ID" value="PYH98484.1"/>
    <property type="molecule type" value="Genomic_DNA"/>
</dbReference>
<keyword evidence="3" id="KW-1185">Reference proteome</keyword>
<feature type="region of interest" description="Disordered" evidence="1">
    <location>
        <begin position="239"/>
        <end position="260"/>
    </location>
</feature>
<dbReference type="STRING" id="1448320.A0A319DPC1"/>
<evidence type="ECO:0000256" key="1">
    <source>
        <dbReference type="SAM" id="MobiDB-lite"/>
    </source>
</evidence>
<evidence type="ECO:0008006" key="4">
    <source>
        <dbReference type="Google" id="ProtNLM"/>
    </source>
</evidence>
<organism evidence="2 3">
    <name type="scientific">Aspergillus ellipticus CBS 707.79</name>
    <dbReference type="NCBI Taxonomy" id="1448320"/>
    <lineage>
        <taxon>Eukaryota</taxon>
        <taxon>Fungi</taxon>
        <taxon>Dikarya</taxon>
        <taxon>Ascomycota</taxon>
        <taxon>Pezizomycotina</taxon>
        <taxon>Eurotiomycetes</taxon>
        <taxon>Eurotiomycetidae</taxon>
        <taxon>Eurotiales</taxon>
        <taxon>Aspergillaceae</taxon>
        <taxon>Aspergillus</taxon>
        <taxon>Aspergillus subgen. Circumdati</taxon>
    </lineage>
</organism>